<dbReference type="Gene3D" id="1.10.630.10">
    <property type="entry name" value="Cytochrome P450"/>
    <property type="match status" value="1"/>
</dbReference>
<feature type="binding site" description="axial binding residue" evidence="13">
    <location>
        <position position="491"/>
    </location>
    <ligand>
        <name>heme</name>
        <dbReference type="ChEBI" id="CHEBI:30413"/>
    </ligand>
    <ligandPart>
        <name>Fe</name>
        <dbReference type="ChEBI" id="CHEBI:18248"/>
    </ligandPart>
</feature>
<accession>A0A1Q1NKX2</accession>
<dbReference type="GO" id="GO:0005506">
    <property type="term" value="F:iron ion binding"/>
    <property type="evidence" value="ECO:0007669"/>
    <property type="project" value="InterPro"/>
</dbReference>
<dbReference type="InterPro" id="IPR036396">
    <property type="entry name" value="Cyt_P450_sf"/>
</dbReference>
<evidence type="ECO:0000256" key="13">
    <source>
        <dbReference type="PIRSR" id="PIRSR602401-1"/>
    </source>
</evidence>
<keyword evidence="6 13" id="KW-0479">Metal-binding</keyword>
<dbReference type="PROSITE" id="PS00086">
    <property type="entry name" value="CYTOCHROME_P450"/>
    <property type="match status" value="1"/>
</dbReference>
<proteinExistence type="evidence at transcript level"/>
<dbReference type="GO" id="GO:0016705">
    <property type="term" value="F:oxidoreductase activity, acting on paired donors, with incorporation or reduction of molecular oxygen"/>
    <property type="evidence" value="ECO:0007669"/>
    <property type="project" value="InterPro"/>
</dbReference>
<dbReference type="GO" id="GO:0005789">
    <property type="term" value="C:endoplasmic reticulum membrane"/>
    <property type="evidence" value="ECO:0007669"/>
    <property type="project" value="UniProtKB-SubCell"/>
</dbReference>
<protein>
    <submittedName>
        <fullName evidence="16">Cytochrome P450 CYP4CE3</fullName>
    </submittedName>
</protein>
<evidence type="ECO:0000256" key="3">
    <source>
        <dbReference type="ARBA" id="ARBA00004406"/>
    </source>
</evidence>
<evidence type="ECO:0000256" key="10">
    <source>
        <dbReference type="ARBA" id="ARBA00023004"/>
    </source>
</evidence>
<dbReference type="InterPro" id="IPR017972">
    <property type="entry name" value="Cyt_P450_CS"/>
</dbReference>
<dbReference type="GO" id="GO:0004497">
    <property type="term" value="F:monooxygenase activity"/>
    <property type="evidence" value="ECO:0007669"/>
    <property type="project" value="UniProtKB-KW"/>
</dbReference>
<keyword evidence="7" id="KW-0256">Endoplasmic reticulum</keyword>
<evidence type="ECO:0000256" key="12">
    <source>
        <dbReference type="ARBA" id="ARBA00023136"/>
    </source>
</evidence>
<evidence type="ECO:0000256" key="5">
    <source>
        <dbReference type="ARBA" id="ARBA00022617"/>
    </source>
</evidence>
<comment type="similarity">
    <text evidence="4 14">Belongs to the cytochrome P450 family.</text>
</comment>
<dbReference type="PRINTS" id="PR00385">
    <property type="entry name" value="P450"/>
</dbReference>
<keyword evidence="15" id="KW-1133">Transmembrane helix</keyword>
<evidence type="ECO:0000256" key="2">
    <source>
        <dbReference type="ARBA" id="ARBA00004174"/>
    </source>
</evidence>
<evidence type="ECO:0000256" key="15">
    <source>
        <dbReference type="SAM" id="Phobius"/>
    </source>
</evidence>
<evidence type="ECO:0000256" key="4">
    <source>
        <dbReference type="ARBA" id="ARBA00010617"/>
    </source>
</evidence>
<evidence type="ECO:0000256" key="9">
    <source>
        <dbReference type="ARBA" id="ARBA00023002"/>
    </source>
</evidence>
<keyword evidence="12 15" id="KW-0472">Membrane</keyword>
<dbReference type="InterPro" id="IPR002401">
    <property type="entry name" value="Cyt_P450_E_grp-I"/>
</dbReference>
<comment type="cofactor">
    <cofactor evidence="1 13">
        <name>heme</name>
        <dbReference type="ChEBI" id="CHEBI:30413"/>
    </cofactor>
</comment>
<keyword evidence="5 13" id="KW-0349">Heme</keyword>
<evidence type="ECO:0000313" key="16">
    <source>
        <dbReference type="EMBL" id="AQM57037.1"/>
    </source>
</evidence>
<comment type="subcellular location">
    <subcellularLocation>
        <location evidence="3">Endoplasmic reticulum membrane</location>
        <topology evidence="3">Peripheral membrane protein</topology>
    </subcellularLocation>
    <subcellularLocation>
        <location evidence="2">Microsome membrane</location>
        <topology evidence="2">Peripheral membrane protein</topology>
    </subcellularLocation>
</comment>
<dbReference type="AlphaFoldDB" id="A0A1Q1NKX2"/>
<keyword evidence="15" id="KW-0812">Transmembrane</keyword>
<evidence type="ECO:0000256" key="6">
    <source>
        <dbReference type="ARBA" id="ARBA00022723"/>
    </source>
</evidence>
<evidence type="ECO:0000256" key="8">
    <source>
        <dbReference type="ARBA" id="ARBA00022848"/>
    </source>
</evidence>
<evidence type="ECO:0000256" key="1">
    <source>
        <dbReference type="ARBA" id="ARBA00001971"/>
    </source>
</evidence>
<dbReference type="Pfam" id="PF00067">
    <property type="entry name" value="p450"/>
    <property type="match status" value="1"/>
</dbReference>
<dbReference type="PANTHER" id="PTHR24291">
    <property type="entry name" value="CYTOCHROME P450 FAMILY 4"/>
    <property type="match status" value="1"/>
</dbReference>
<evidence type="ECO:0000256" key="14">
    <source>
        <dbReference type="RuleBase" id="RU000461"/>
    </source>
</evidence>
<dbReference type="CDD" id="cd20628">
    <property type="entry name" value="CYP4"/>
    <property type="match status" value="1"/>
</dbReference>
<dbReference type="PANTHER" id="PTHR24291:SF189">
    <property type="entry name" value="CYTOCHROME P450 4C3-RELATED"/>
    <property type="match status" value="1"/>
</dbReference>
<keyword evidence="11 14" id="KW-0503">Monooxygenase</keyword>
<dbReference type="EMBL" id="KX660698">
    <property type="protein sequence ID" value="AQM57037.1"/>
    <property type="molecule type" value="mRNA"/>
</dbReference>
<evidence type="ECO:0000256" key="7">
    <source>
        <dbReference type="ARBA" id="ARBA00022824"/>
    </source>
</evidence>
<feature type="transmembrane region" description="Helical" evidence="15">
    <location>
        <begin position="43"/>
        <end position="62"/>
    </location>
</feature>
<keyword evidence="8" id="KW-0492">Microsome</keyword>
<keyword evidence="10 13" id="KW-0408">Iron</keyword>
<dbReference type="PRINTS" id="PR00463">
    <property type="entry name" value="EP450I"/>
</dbReference>
<name>A0A1Q1NKX2_SOGFU</name>
<reference evidence="16" key="1">
    <citation type="journal article" date="2017" name="Insect Sci.">
        <title>Induction of P450 genes in Nilaparvata lugens and Sogatella furcifera by two neonicotinoid insecticides.</title>
        <authorList>
            <person name="Yang Y.X."/>
            <person name="Yu N."/>
            <person name="Zhang J.H."/>
            <person name="Zhang Y.X."/>
            <person name="Liu Z.W."/>
        </authorList>
    </citation>
    <scope>NUCLEOTIDE SEQUENCE</scope>
</reference>
<dbReference type="GO" id="GO:0020037">
    <property type="term" value="F:heme binding"/>
    <property type="evidence" value="ECO:0007669"/>
    <property type="project" value="InterPro"/>
</dbReference>
<dbReference type="SUPFAM" id="SSF48264">
    <property type="entry name" value="Cytochrome P450"/>
    <property type="match status" value="1"/>
</dbReference>
<organism evidence="16">
    <name type="scientific">Sogatella furcifera</name>
    <name type="common">White-backed planthopper</name>
    <dbReference type="NCBI Taxonomy" id="113103"/>
    <lineage>
        <taxon>Eukaryota</taxon>
        <taxon>Metazoa</taxon>
        <taxon>Ecdysozoa</taxon>
        <taxon>Arthropoda</taxon>
        <taxon>Hexapoda</taxon>
        <taxon>Insecta</taxon>
        <taxon>Pterygota</taxon>
        <taxon>Neoptera</taxon>
        <taxon>Paraneoptera</taxon>
        <taxon>Hemiptera</taxon>
        <taxon>Auchenorrhyncha</taxon>
        <taxon>Fulgoroidea</taxon>
        <taxon>Delphacidae</taxon>
        <taxon>Delphacinae</taxon>
        <taxon>Sogatella</taxon>
    </lineage>
</organism>
<sequence length="544" mass="63145">MFVFVTEPQTIQLPNSVLTRSLFASLSDTRLSDQCFVTFVTKMLLEILCTVVLILLALIVHFHEWPSLRTMRIMRALPGPPEAFFFGHSPTLAKIKFEDLLEFFGQLIREYPPVFKIWTLGIPIVILTEPEDVEVLLSSVQYIKKGIDYDAFLDWLNEGLLVSTGSKWQYRRKLLTPAFHFKILEHCIPIFNTNGTLLCNELLETNNEEIEIEPFISKCTLDIICEAAMGCSLRNLPDHGEQYVRATKKMNNLIIQRILTPWLAKDWLFHLSPTGRQQKKVVDVLHSFTQMIIEERKAQWRKSSKEDLEHDEYGRNKPKTFLDCLIELSEKDSESLTLTDIREEVDTFMFEGHDTTSAAITATIFMIGHHPEVQERIHEELDDVLGGVDREITMDDLHYLTYLERVIKESLRLYPSVPMMTRRLQTDLQLNSAKHIVPNTANVIVFSYWLHRNPKHFPDPEKFNPDRFLPDEIHRRHPFAYIPFSGGPRNCIGQKFAMMEMKIVLATVMRKVRIESITKLEDIKLIPAVILRPQIPFKIKVSAR</sequence>
<keyword evidence="9 14" id="KW-0560">Oxidoreductase</keyword>
<dbReference type="InterPro" id="IPR050196">
    <property type="entry name" value="Cytochrome_P450_Monoox"/>
</dbReference>
<evidence type="ECO:0000256" key="11">
    <source>
        <dbReference type="ARBA" id="ARBA00023033"/>
    </source>
</evidence>
<dbReference type="InterPro" id="IPR001128">
    <property type="entry name" value="Cyt_P450"/>
</dbReference>